<comment type="pathway">
    <text evidence="3">Cofactor biosynthesis; coenzyme F0 biosynthesis.</text>
</comment>
<comment type="caution">
    <text evidence="19">The sequence shown here is derived from an EMBL/GenBank/DDBJ whole genome shotgun (WGS) entry which is preliminary data.</text>
</comment>
<dbReference type="SMART" id="SM00729">
    <property type="entry name" value="Elp3"/>
    <property type="match status" value="2"/>
</dbReference>
<dbReference type="InterPro" id="IPR019940">
    <property type="entry name" value="CofH_family"/>
</dbReference>
<comment type="similarity">
    <text evidence="5">In the N-terminal section; belongs to the radical SAM superfamily. CofG family.</text>
</comment>
<dbReference type="EMBL" id="JBBHJY010000005">
    <property type="protein sequence ID" value="MEJ6010452.1"/>
    <property type="molecule type" value="Genomic_DNA"/>
</dbReference>
<name>A0ABU8S930_9SPHN</name>
<sequence length="769" mass="83793">MMARASALRDEAFGQHQSWSPKVFIPLTQLCRDLCHYCTFSRPRPGQRAYMTPAEVLAVAREGASAGCAEALFTLGDKPELRFDSARRELAELGYATTIDYLEAMCRLVLEGTGLIPHVNAGIMTRDEMTRLKAVSGSQGLMLETVADRLGDKGGPHYRSPDKVPAVRLAAIRLAGELKVPFTTGLLIGIGETRAERIKALLAIRELHLEYGHIQEVIVQNFRAKPRTPMADAQEPSLDELLWTIAAARLILPADVSLQAPPNLSDASFPRLLEAGINDWGGVSPVTPDHVNPERPWPAVDKLRAATEAAGRRLVARLPAYPAFLKAPWQDIAPRRALLAQSDSAGYARQDTWSPGQHLPIQPEPISGQVNPRINRIVARAVSGQGIDEDEIEALFHARGADVEHICASANALRRAVNGDEVTFVVNRNLNYTNICAYKCSFCAFSKGRGAESLRGAPYDLAMSEVARRVTEAVARGGTEVCMQGGIHPSYTGETYLGLLRAVKAAQPSIHIHAFSPLEVRHGAQTLGLGLEDYLTLLKDAGLGSLPGTAAEILDDEVRDVICPDKLNTAEWLDTIKAAHRVGLRTTATIMFGHVDNPRHWARHLIAIRELQQRTRGFTEFVPLPFVPMESPMGLKGECRRGPTFREVRLMHAVARLALHPHLTSIQVSWVKLGTEGVKACLAGGANDLGGTLMDESISRAAGAAHGQELPPSEMEELIRAAGRTPKQRTTLYGAVDDLTLARGRQAAPLTPVILTPPRRRSEKEPLNV</sequence>
<evidence type="ECO:0000256" key="14">
    <source>
        <dbReference type="ARBA" id="ARBA00023014"/>
    </source>
</evidence>
<comment type="catalytic activity">
    <reaction evidence="16">
        <text>5-amino-6-(D-ribitylamino)uracil + L-tyrosine + S-adenosyl-L-methionine = 5-amino-5-(4-hydroxybenzyl)-6-(D-ribitylimino)-5,6-dihydrouracil + 2-iminoacetate + 5'-deoxyadenosine + L-methionine + H(+)</text>
        <dbReference type="Rhea" id="RHEA:55200"/>
        <dbReference type="ChEBI" id="CHEBI:15378"/>
        <dbReference type="ChEBI" id="CHEBI:15934"/>
        <dbReference type="ChEBI" id="CHEBI:17319"/>
        <dbReference type="ChEBI" id="CHEBI:57844"/>
        <dbReference type="ChEBI" id="CHEBI:58315"/>
        <dbReference type="ChEBI" id="CHEBI:59789"/>
        <dbReference type="ChEBI" id="CHEBI:77846"/>
        <dbReference type="ChEBI" id="CHEBI:85936"/>
        <dbReference type="EC" id="2.5.1.147"/>
    </reaction>
</comment>
<dbReference type="HAMAP" id="MF_01611">
    <property type="entry name" value="FO_synth_sub1"/>
    <property type="match status" value="1"/>
</dbReference>
<reference evidence="19 20" key="1">
    <citation type="submission" date="2024-03" db="EMBL/GenBank/DDBJ databases">
        <authorList>
            <person name="Jo J.-H."/>
        </authorList>
    </citation>
    <scope>NUCLEOTIDE SEQUENCE [LARGE SCALE GENOMIC DNA]</scope>
    <source>
        <strain evidence="19 20">AS3R-12</strain>
    </source>
</reference>
<evidence type="ECO:0000256" key="15">
    <source>
        <dbReference type="ARBA" id="ARBA00023239"/>
    </source>
</evidence>
<accession>A0ABU8S930</accession>
<dbReference type="InterPro" id="IPR013785">
    <property type="entry name" value="Aldolase_TIM"/>
</dbReference>
<evidence type="ECO:0000256" key="16">
    <source>
        <dbReference type="ARBA" id="ARBA00048468"/>
    </source>
</evidence>
<evidence type="ECO:0000256" key="17">
    <source>
        <dbReference type="ARBA" id="ARBA00048974"/>
    </source>
</evidence>
<dbReference type="NCBIfam" id="TIGR00423">
    <property type="entry name" value="CofH family radical SAM protein"/>
    <property type="match status" value="1"/>
</dbReference>
<evidence type="ECO:0000259" key="18">
    <source>
        <dbReference type="PROSITE" id="PS51918"/>
    </source>
</evidence>
<dbReference type="NCBIfam" id="TIGR03551">
    <property type="entry name" value="F420_cofH"/>
    <property type="match status" value="1"/>
</dbReference>
<dbReference type="PANTHER" id="PTHR43076">
    <property type="entry name" value="FO SYNTHASE (COFH)"/>
    <property type="match status" value="1"/>
</dbReference>
<dbReference type="NCBIfam" id="TIGR03550">
    <property type="entry name" value="F420_cofG"/>
    <property type="match status" value="1"/>
</dbReference>
<evidence type="ECO:0000256" key="3">
    <source>
        <dbReference type="ARBA" id="ARBA00004712"/>
    </source>
</evidence>
<dbReference type="InterPro" id="IPR034405">
    <property type="entry name" value="F420"/>
</dbReference>
<dbReference type="SFLD" id="SFLDG01064">
    <property type="entry name" value="F420__menaquinone_cofactor_bio"/>
    <property type="match status" value="3"/>
</dbReference>
<keyword evidence="9" id="KW-0004">4Fe-4S</keyword>
<comment type="function">
    <text evidence="2">Catalyzes the radical-mediated synthesis of 7,8-didemethyl-8-hydroxy-5-deazariboflavin (FO) from 5-amino-6-(D-ribitylamino)uracil and L-tyrosine.</text>
</comment>
<keyword evidence="10 19" id="KW-0808">Transferase</keyword>
<proteinExistence type="inferred from homology"/>
<keyword evidence="20" id="KW-1185">Reference proteome</keyword>
<dbReference type="InterPro" id="IPR020050">
    <property type="entry name" value="FO_synthase_su2"/>
</dbReference>
<keyword evidence="14" id="KW-0411">Iron-sulfur</keyword>
<dbReference type="Pfam" id="PF19288">
    <property type="entry name" value="CofH_C"/>
    <property type="match status" value="1"/>
</dbReference>
<dbReference type="CDD" id="cd01335">
    <property type="entry name" value="Radical_SAM"/>
    <property type="match status" value="2"/>
</dbReference>
<organism evidence="19 20">
    <name type="scientific">Novosphingobium aquae</name>
    <dbReference type="NCBI Taxonomy" id="3133435"/>
    <lineage>
        <taxon>Bacteria</taxon>
        <taxon>Pseudomonadati</taxon>
        <taxon>Pseudomonadota</taxon>
        <taxon>Alphaproteobacteria</taxon>
        <taxon>Sphingomonadales</taxon>
        <taxon>Sphingomonadaceae</taxon>
        <taxon>Novosphingobium</taxon>
    </lineage>
</organism>
<evidence type="ECO:0000256" key="1">
    <source>
        <dbReference type="ARBA" id="ARBA00001966"/>
    </source>
</evidence>
<evidence type="ECO:0000256" key="5">
    <source>
        <dbReference type="ARBA" id="ARBA00010826"/>
    </source>
</evidence>
<dbReference type="EC" id="2.5.1.147" evidence="7"/>
<dbReference type="InterPro" id="IPR007197">
    <property type="entry name" value="rSAM"/>
</dbReference>
<dbReference type="InterPro" id="IPR045567">
    <property type="entry name" value="CofH/MnqC-like_C"/>
</dbReference>
<comment type="similarity">
    <text evidence="4">In the C-terminal section; belongs to the radical SAM superfamily. CofH family.</text>
</comment>
<dbReference type="InterPro" id="IPR058240">
    <property type="entry name" value="rSAM_sf"/>
</dbReference>
<comment type="catalytic activity">
    <reaction evidence="17">
        <text>5-amino-5-(4-hydroxybenzyl)-6-(D-ribitylimino)-5,6-dihydrouracil + S-adenosyl-L-methionine = 7,8-didemethyl-8-hydroxy-5-deazariboflavin + 5'-deoxyadenosine + L-methionine + NH4(+) + H(+)</text>
        <dbReference type="Rhea" id="RHEA:55204"/>
        <dbReference type="ChEBI" id="CHEBI:15378"/>
        <dbReference type="ChEBI" id="CHEBI:17319"/>
        <dbReference type="ChEBI" id="CHEBI:28938"/>
        <dbReference type="ChEBI" id="CHEBI:57844"/>
        <dbReference type="ChEBI" id="CHEBI:59789"/>
        <dbReference type="ChEBI" id="CHEBI:59904"/>
        <dbReference type="ChEBI" id="CHEBI:85936"/>
        <dbReference type="EC" id="4.3.1.32"/>
    </reaction>
</comment>
<evidence type="ECO:0000256" key="9">
    <source>
        <dbReference type="ARBA" id="ARBA00022485"/>
    </source>
</evidence>
<evidence type="ECO:0000313" key="20">
    <source>
        <dbReference type="Proteomes" id="UP001379235"/>
    </source>
</evidence>
<dbReference type="PANTHER" id="PTHR43076:SF1">
    <property type="entry name" value="LIPOYL SYNTHASE 2"/>
    <property type="match status" value="1"/>
</dbReference>
<dbReference type="InterPro" id="IPR006638">
    <property type="entry name" value="Elp3/MiaA/NifB-like_rSAM"/>
</dbReference>
<dbReference type="InterPro" id="IPR019939">
    <property type="entry name" value="CofG_family"/>
</dbReference>
<dbReference type="Gene3D" id="3.20.20.70">
    <property type="entry name" value="Aldolase class I"/>
    <property type="match status" value="2"/>
</dbReference>
<protein>
    <recommendedName>
        <fullName evidence="8">FO synthase</fullName>
        <ecNumber evidence="7">2.5.1.147</ecNumber>
        <ecNumber evidence="6">4.3.1.32</ecNumber>
    </recommendedName>
</protein>
<dbReference type="NCBIfam" id="NF004884">
    <property type="entry name" value="PRK06245.1"/>
    <property type="match status" value="1"/>
</dbReference>
<keyword evidence="15" id="KW-0456">Lyase</keyword>
<keyword evidence="13" id="KW-0408">Iron</keyword>
<evidence type="ECO:0000256" key="4">
    <source>
        <dbReference type="ARBA" id="ARBA00010051"/>
    </source>
</evidence>
<evidence type="ECO:0000256" key="10">
    <source>
        <dbReference type="ARBA" id="ARBA00022679"/>
    </source>
</evidence>
<keyword evidence="11" id="KW-0949">S-adenosyl-L-methionine</keyword>
<evidence type="ECO:0000256" key="11">
    <source>
        <dbReference type="ARBA" id="ARBA00022691"/>
    </source>
</evidence>
<dbReference type="EC" id="4.3.1.32" evidence="6"/>
<dbReference type="RefSeq" id="WP_339967111.1">
    <property type="nucleotide sequence ID" value="NZ_JBBHJY010000005.1"/>
</dbReference>
<dbReference type="PROSITE" id="PS51918">
    <property type="entry name" value="RADICAL_SAM"/>
    <property type="match status" value="2"/>
</dbReference>
<dbReference type="GO" id="GO:0141093">
    <property type="term" value="F:5-amino-6-(D-ribitylamino)uracil--L-tyrosine 4-hydroxyphenyl transferase activity"/>
    <property type="evidence" value="ECO:0007669"/>
    <property type="project" value="UniProtKB-EC"/>
</dbReference>
<dbReference type="SUPFAM" id="SSF102114">
    <property type="entry name" value="Radical SAM enzymes"/>
    <property type="match status" value="2"/>
</dbReference>
<evidence type="ECO:0000256" key="2">
    <source>
        <dbReference type="ARBA" id="ARBA00003692"/>
    </source>
</evidence>
<evidence type="ECO:0000256" key="6">
    <source>
        <dbReference type="ARBA" id="ARBA00012126"/>
    </source>
</evidence>
<gene>
    <name evidence="19" type="primary">cofH</name>
    <name evidence="19" type="ORF">WG900_11020</name>
</gene>
<keyword evidence="12" id="KW-0479">Metal-binding</keyword>
<evidence type="ECO:0000256" key="13">
    <source>
        <dbReference type="ARBA" id="ARBA00023004"/>
    </source>
</evidence>
<dbReference type="SFLD" id="SFLDF00343">
    <property type="entry name" value="aminofutalosine_synthase_(mqnE"/>
    <property type="match status" value="1"/>
</dbReference>
<evidence type="ECO:0000256" key="8">
    <source>
        <dbReference type="ARBA" id="ARBA00022220"/>
    </source>
</evidence>
<evidence type="ECO:0000256" key="12">
    <source>
        <dbReference type="ARBA" id="ARBA00022723"/>
    </source>
</evidence>
<dbReference type="Proteomes" id="UP001379235">
    <property type="component" value="Unassembled WGS sequence"/>
</dbReference>
<dbReference type="SFLD" id="SFLDG01388">
    <property type="entry name" value="7_8-didemethyl-8-hydroxy-5-dea"/>
    <property type="match status" value="2"/>
</dbReference>
<dbReference type="Pfam" id="PF04055">
    <property type="entry name" value="Radical_SAM"/>
    <property type="match status" value="2"/>
</dbReference>
<dbReference type="HAMAP" id="MF_01612">
    <property type="entry name" value="FO_synth_sub2"/>
    <property type="match status" value="1"/>
</dbReference>
<feature type="domain" description="Radical SAM core" evidence="18">
    <location>
        <begin position="17"/>
        <end position="263"/>
    </location>
</feature>
<feature type="domain" description="Radical SAM core" evidence="18">
    <location>
        <begin position="422"/>
        <end position="661"/>
    </location>
</feature>
<evidence type="ECO:0000256" key="7">
    <source>
        <dbReference type="ARBA" id="ARBA00012289"/>
    </source>
</evidence>
<dbReference type="SFLD" id="SFLDF00294">
    <property type="entry name" value="7_8-didemethyl-8-hydroxy-5-dea"/>
    <property type="match status" value="1"/>
</dbReference>
<comment type="cofactor">
    <cofactor evidence="1">
        <name>[4Fe-4S] cluster</name>
        <dbReference type="ChEBI" id="CHEBI:49883"/>
    </cofactor>
</comment>
<dbReference type="SFLD" id="SFLDS00029">
    <property type="entry name" value="Radical_SAM"/>
    <property type="match status" value="3"/>
</dbReference>
<dbReference type="SFLD" id="SFLDG01389">
    <property type="entry name" value="menaquinone_synthsis_involved"/>
    <property type="match status" value="1"/>
</dbReference>
<evidence type="ECO:0000313" key="19">
    <source>
        <dbReference type="EMBL" id="MEJ6010452.1"/>
    </source>
</evidence>